<dbReference type="CTD" id="66058635"/>
<accession>A0A4E9G0N7</accession>
<evidence type="ECO:0000256" key="1">
    <source>
        <dbReference type="SAM" id="MobiDB-lite"/>
    </source>
</evidence>
<feature type="region of interest" description="Disordered" evidence="1">
    <location>
        <begin position="41"/>
        <end position="64"/>
    </location>
</feature>
<proteinExistence type="predicted"/>
<protein>
    <submittedName>
        <fullName evidence="3 5">Uncharacterized protein</fullName>
    </submittedName>
</protein>
<reference evidence="5" key="3">
    <citation type="submission" date="2019-12" db="UniProtKB">
        <authorList>
            <consortium name="WormBaseParasite"/>
        </authorList>
    </citation>
    <scope>IDENTIFICATION</scope>
</reference>
<dbReference type="KEGG" id="bmy:BM_BM17194"/>
<reference evidence="4" key="1">
    <citation type="journal article" date="2007" name="Science">
        <title>Draft genome of the filarial nematode parasite Brugia malayi.</title>
        <authorList>
            <person name="Ghedin E."/>
            <person name="Wang S."/>
            <person name="Spiro D."/>
            <person name="Caler E."/>
            <person name="Zhao Q."/>
            <person name="Crabtree J."/>
            <person name="Allen J.E."/>
            <person name="Delcher A.L."/>
            <person name="Guiliano D.B."/>
            <person name="Miranda-Saavedra D."/>
            <person name="Angiuoli S.V."/>
            <person name="Creasy T."/>
            <person name="Amedeo P."/>
            <person name="Haas B."/>
            <person name="El-Sayed N.M."/>
            <person name="Wortman J.R."/>
            <person name="Feldblyum T."/>
            <person name="Tallon L."/>
            <person name="Schatz M."/>
            <person name="Shumway M."/>
            <person name="Koo H."/>
            <person name="Salzberg S.L."/>
            <person name="Schobel S."/>
            <person name="Pertea M."/>
            <person name="Pop M."/>
            <person name="White O."/>
            <person name="Barton G.J."/>
            <person name="Carlow C.K."/>
            <person name="Crawford M.J."/>
            <person name="Daub J."/>
            <person name="Dimmic M.W."/>
            <person name="Estes C.F."/>
            <person name="Foster J.M."/>
            <person name="Ganatra M."/>
            <person name="Gregory W.F."/>
            <person name="Johnson N.M."/>
            <person name="Jin J."/>
            <person name="Komuniecki R."/>
            <person name="Korf I."/>
            <person name="Kumar S."/>
            <person name="Laney S."/>
            <person name="Li B.W."/>
            <person name="Li W."/>
            <person name="Lindblom T.H."/>
            <person name="Lustigman S."/>
            <person name="Ma D."/>
            <person name="Maina C.V."/>
            <person name="Martin D.M."/>
            <person name="McCarter J.P."/>
            <person name="McReynolds L."/>
            <person name="Mitreva M."/>
            <person name="Nutman T.B."/>
            <person name="Parkinson J."/>
            <person name="Peregrin-Alvarez J.M."/>
            <person name="Poole C."/>
            <person name="Ren Q."/>
            <person name="Saunders L."/>
            <person name="Sluder A.E."/>
            <person name="Smith K."/>
            <person name="Stanke M."/>
            <person name="Unnasch T.R."/>
            <person name="Ware J."/>
            <person name="Wei A.D."/>
            <person name="Weil G."/>
            <person name="Williams D.J."/>
            <person name="Zhang Y."/>
            <person name="Williams S.A."/>
            <person name="Fraser-Liggett C."/>
            <person name="Slatko B."/>
            <person name="Blaxter M.L."/>
            <person name="Scott A.L."/>
        </authorList>
    </citation>
    <scope>NUCLEOTIDE SEQUENCE</scope>
    <source>
        <strain evidence="4">FR3</strain>
    </source>
</reference>
<keyword evidence="2" id="KW-0472">Membrane</keyword>
<name>A0A4E9G0N7_BRUMA</name>
<dbReference type="RefSeq" id="XP_042938917.1">
    <property type="nucleotide sequence ID" value="XM_043082983.1"/>
</dbReference>
<dbReference type="GeneID" id="66058635"/>
<dbReference type="WBParaSite" id="Bm17194.1">
    <property type="protein sequence ID" value="Bm17194.1"/>
    <property type="gene ID" value="WBGene00268337"/>
</dbReference>
<evidence type="ECO:0000313" key="5">
    <source>
        <dbReference type="WBParaSite" id="Bm17194.1"/>
    </source>
</evidence>
<keyword evidence="4" id="KW-1185">Reference proteome</keyword>
<keyword evidence="2" id="KW-1133">Transmembrane helix</keyword>
<accession>A0A5S6PCV4</accession>
<evidence type="ECO:0000256" key="2">
    <source>
        <dbReference type="SAM" id="Phobius"/>
    </source>
</evidence>
<evidence type="ECO:0000313" key="4">
    <source>
        <dbReference type="Proteomes" id="UP000006672"/>
    </source>
</evidence>
<keyword evidence="2" id="KW-0812">Transmembrane</keyword>
<gene>
    <name evidence="3 5" type="primary">Bm17194</name>
    <name evidence="3" type="ORF">BM_BM17194</name>
</gene>
<evidence type="ECO:0000313" key="3">
    <source>
        <dbReference type="EMBL" id="VIP00289.1"/>
    </source>
</evidence>
<organism evidence="3">
    <name type="scientific">Brugia malayi</name>
    <name type="common">Filarial nematode worm</name>
    <dbReference type="NCBI Taxonomy" id="6279"/>
    <lineage>
        <taxon>Eukaryota</taxon>
        <taxon>Metazoa</taxon>
        <taxon>Ecdysozoa</taxon>
        <taxon>Nematoda</taxon>
        <taxon>Chromadorea</taxon>
        <taxon>Rhabditida</taxon>
        <taxon>Spirurina</taxon>
        <taxon>Spiruromorpha</taxon>
        <taxon>Filarioidea</taxon>
        <taxon>Onchocercidae</taxon>
        <taxon>Brugia</taxon>
    </lineage>
</organism>
<dbReference type="STRING" id="6279.A0A5S6PCV4"/>
<feature type="transmembrane region" description="Helical" evidence="2">
    <location>
        <begin position="6"/>
        <end position="26"/>
    </location>
</feature>
<dbReference type="AlphaFoldDB" id="A0A4E9G0N7"/>
<dbReference type="EMBL" id="CAAKNF010000047">
    <property type="protein sequence ID" value="VIP00289.1"/>
    <property type="molecule type" value="Genomic_DNA"/>
</dbReference>
<dbReference type="Proteomes" id="UP000006672">
    <property type="component" value="Unassembled WGS sequence"/>
</dbReference>
<sequence>MSVQILYIYLFFISVSTSSQLPFSYLNGGVLRTQTSHAVTSSANELPPLNDDDDLMMDSASQYA</sequence>
<reference evidence="3" key="2">
    <citation type="submission" date="2019-04" db="EMBL/GenBank/DDBJ databases">
        <authorList>
            <person name="Howe K."/>
            <person name="Paulini M."/>
            <person name="Williams G."/>
        </authorList>
    </citation>
    <scope>NUCLEOTIDE SEQUENCE [LARGE SCALE GENOMIC DNA]</scope>
    <source>
        <strain evidence="3">FR3</strain>
    </source>
</reference>